<evidence type="ECO:0000313" key="10">
    <source>
        <dbReference type="EMBL" id="KXL53539.1"/>
    </source>
</evidence>
<evidence type="ECO:0000313" key="11">
    <source>
        <dbReference type="Proteomes" id="UP000070539"/>
    </source>
</evidence>
<evidence type="ECO:0000256" key="7">
    <source>
        <dbReference type="SAM" id="Phobius"/>
    </source>
</evidence>
<dbReference type="InterPro" id="IPR027417">
    <property type="entry name" value="P-loop_NTPase"/>
</dbReference>
<sequence length="589" mass="67089">MELFKKFTKYYKPYRFLFYMDLFCALLVSLIDLSFPLILNILNRGVFLGETENIIKTIGYVGIALLAMYVVRYFAQYFITSWGHIMGARMESDMRRDLFSHLQKLSFSYYDKNNTGDMMSRIVSDLFDISELAHHGPENIFMSVLKLSGAFIILLLLNFKLTLILIGVTLGMILFSFYRNKKMRTIFMDNRLKISSVNSRVQDSLAGVRVVKSFVNEEYENERFEESNRRFLDSKNKSYRAMGGYMAGNSFFQGLFYTIIITVGGILIAKGELVATDLALYVLYVNIYMNPIELLLNFTEQFQKGYAGFRRFTEVLDTEPEIVDALDATDLEQVNGEIEYRDVSFSYEDSVKVLDHISVKIKAGETMALVGPSGGGKTTFCSLLPRFYEVTGGSILIDGRDIRSLTLNSLRSAIGIVQQDVYIFSGSIKDNISYGRLDATDEEIKEAARNANIHEFILSLPEGYDTYVGERGTRLSGGQKQRIAIARVFLKNPKILILDEATSALDNESEKYIQESLERLSQNRTTIVIAHRLSTIRNADEILVLTDEGVAERGKHADLLQIDGIYARYYNMQFEGIEGNINAEHNEWH</sequence>
<dbReference type="Pfam" id="PF00005">
    <property type="entry name" value="ABC_tran"/>
    <property type="match status" value="1"/>
</dbReference>
<dbReference type="PROSITE" id="PS50893">
    <property type="entry name" value="ABC_TRANSPORTER_2"/>
    <property type="match status" value="1"/>
</dbReference>
<dbReference type="SUPFAM" id="SSF90123">
    <property type="entry name" value="ABC transporter transmembrane region"/>
    <property type="match status" value="1"/>
</dbReference>
<accession>A0A136WGS1</accession>
<dbReference type="InterPro" id="IPR036640">
    <property type="entry name" value="ABC1_TM_sf"/>
</dbReference>
<keyword evidence="11" id="KW-1185">Reference proteome</keyword>
<protein>
    <submittedName>
        <fullName evidence="10">Putative multidrug export ATP-binding/permease protein</fullName>
        <ecNumber evidence="10">3.6.3.-</ecNumber>
    </submittedName>
</protein>
<feature type="transmembrane region" description="Helical" evidence="7">
    <location>
        <begin position="54"/>
        <end position="75"/>
    </location>
</feature>
<evidence type="ECO:0000259" key="9">
    <source>
        <dbReference type="PROSITE" id="PS50929"/>
    </source>
</evidence>
<feature type="transmembrane region" description="Helical" evidence="7">
    <location>
        <begin position="151"/>
        <end position="178"/>
    </location>
</feature>
<dbReference type="STRING" id="36847.CLNEO_07650"/>
<dbReference type="Gene3D" id="1.20.1560.10">
    <property type="entry name" value="ABC transporter type 1, transmembrane domain"/>
    <property type="match status" value="1"/>
</dbReference>
<feature type="domain" description="ABC transporter" evidence="8">
    <location>
        <begin position="338"/>
        <end position="572"/>
    </location>
</feature>
<dbReference type="PANTHER" id="PTHR43394:SF1">
    <property type="entry name" value="ATP-BINDING CASSETTE SUB-FAMILY B MEMBER 10, MITOCHONDRIAL"/>
    <property type="match status" value="1"/>
</dbReference>
<dbReference type="GO" id="GO:0005886">
    <property type="term" value="C:plasma membrane"/>
    <property type="evidence" value="ECO:0007669"/>
    <property type="project" value="UniProtKB-SubCell"/>
</dbReference>
<keyword evidence="2 7" id="KW-0812">Transmembrane</keyword>
<dbReference type="PROSITE" id="PS50929">
    <property type="entry name" value="ABC_TM1F"/>
    <property type="match status" value="1"/>
</dbReference>
<reference evidence="10 11" key="1">
    <citation type="submission" date="2016-01" db="EMBL/GenBank/DDBJ databases">
        <title>Genome sequence of Clostridium neopropionicum X4, DSM-3847.</title>
        <authorList>
            <person name="Poehlein A."/>
            <person name="Beck M.H."/>
            <person name="Bengelsdorf F.R."/>
            <person name="Daniel R."/>
            <person name="Duerre P."/>
        </authorList>
    </citation>
    <scope>NUCLEOTIDE SEQUENCE [LARGE SCALE GENOMIC DNA]</scope>
    <source>
        <strain evidence="10 11">DSM-3847</strain>
    </source>
</reference>
<dbReference type="CDD" id="cd03251">
    <property type="entry name" value="ABCC_MsbA"/>
    <property type="match status" value="1"/>
</dbReference>
<feature type="transmembrane region" description="Helical" evidence="7">
    <location>
        <begin position="16"/>
        <end position="42"/>
    </location>
</feature>
<evidence type="ECO:0000256" key="2">
    <source>
        <dbReference type="ARBA" id="ARBA00022692"/>
    </source>
</evidence>
<keyword evidence="4 10" id="KW-0067">ATP-binding</keyword>
<evidence type="ECO:0000256" key="5">
    <source>
        <dbReference type="ARBA" id="ARBA00022989"/>
    </source>
</evidence>
<name>A0A136WGS1_9FIRM</name>
<dbReference type="InterPro" id="IPR011527">
    <property type="entry name" value="ABC1_TM_dom"/>
</dbReference>
<dbReference type="InterPro" id="IPR017871">
    <property type="entry name" value="ABC_transporter-like_CS"/>
</dbReference>
<evidence type="ECO:0000256" key="6">
    <source>
        <dbReference type="ARBA" id="ARBA00023136"/>
    </source>
</evidence>
<dbReference type="GO" id="GO:0016887">
    <property type="term" value="F:ATP hydrolysis activity"/>
    <property type="evidence" value="ECO:0007669"/>
    <property type="project" value="InterPro"/>
</dbReference>
<keyword evidence="3" id="KW-0547">Nucleotide-binding</keyword>
<dbReference type="EC" id="3.6.3.-" evidence="10"/>
<dbReference type="GO" id="GO:0015421">
    <property type="term" value="F:ABC-type oligopeptide transporter activity"/>
    <property type="evidence" value="ECO:0007669"/>
    <property type="project" value="TreeGrafter"/>
</dbReference>
<dbReference type="PANTHER" id="PTHR43394">
    <property type="entry name" value="ATP-DEPENDENT PERMEASE MDL1, MITOCHONDRIAL"/>
    <property type="match status" value="1"/>
</dbReference>
<dbReference type="InterPro" id="IPR003593">
    <property type="entry name" value="AAA+_ATPase"/>
</dbReference>
<dbReference type="AlphaFoldDB" id="A0A136WGS1"/>
<keyword evidence="6 7" id="KW-0472">Membrane</keyword>
<dbReference type="SUPFAM" id="SSF52540">
    <property type="entry name" value="P-loop containing nucleoside triphosphate hydrolases"/>
    <property type="match status" value="1"/>
</dbReference>
<dbReference type="InterPro" id="IPR039421">
    <property type="entry name" value="Type_1_exporter"/>
</dbReference>
<proteinExistence type="predicted"/>
<dbReference type="Pfam" id="PF00664">
    <property type="entry name" value="ABC_membrane"/>
    <property type="match status" value="1"/>
</dbReference>
<dbReference type="CDD" id="cd18549">
    <property type="entry name" value="ABC_6TM_YwjA_like"/>
    <property type="match status" value="1"/>
</dbReference>
<evidence type="ECO:0000259" key="8">
    <source>
        <dbReference type="PROSITE" id="PS50893"/>
    </source>
</evidence>
<keyword evidence="5 7" id="KW-1133">Transmembrane helix</keyword>
<dbReference type="EMBL" id="LRVM01000002">
    <property type="protein sequence ID" value="KXL53539.1"/>
    <property type="molecule type" value="Genomic_DNA"/>
</dbReference>
<dbReference type="Gene3D" id="3.40.50.300">
    <property type="entry name" value="P-loop containing nucleotide triphosphate hydrolases"/>
    <property type="match status" value="1"/>
</dbReference>
<dbReference type="SMART" id="SM00382">
    <property type="entry name" value="AAA"/>
    <property type="match status" value="1"/>
</dbReference>
<dbReference type="FunFam" id="3.40.50.300:FF:000218">
    <property type="entry name" value="Multidrug ABC transporter ATP-binding protein"/>
    <property type="match status" value="1"/>
</dbReference>
<dbReference type="InterPro" id="IPR003439">
    <property type="entry name" value="ABC_transporter-like_ATP-bd"/>
</dbReference>
<feature type="domain" description="ABC transmembrane type-1" evidence="9">
    <location>
        <begin position="22"/>
        <end position="304"/>
    </location>
</feature>
<evidence type="ECO:0000256" key="1">
    <source>
        <dbReference type="ARBA" id="ARBA00004651"/>
    </source>
</evidence>
<dbReference type="PROSITE" id="PS00211">
    <property type="entry name" value="ABC_TRANSPORTER_1"/>
    <property type="match status" value="1"/>
</dbReference>
<evidence type="ECO:0000256" key="3">
    <source>
        <dbReference type="ARBA" id="ARBA00022741"/>
    </source>
</evidence>
<feature type="transmembrane region" description="Helical" evidence="7">
    <location>
        <begin position="245"/>
        <end position="266"/>
    </location>
</feature>
<organism evidence="10 11">
    <name type="scientific">Anaerotignum neopropionicum</name>
    <dbReference type="NCBI Taxonomy" id="36847"/>
    <lineage>
        <taxon>Bacteria</taxon>
        <taxon>Bacillati</taxon>
        <taxon>Bacillota</taxon>
        <taxon>Clostridia</taxon>
        <taxon>Lachnospirales</taxon>
        <taxon>Anaerotignaceae</taxon>
        <taxon>Anaerotignum</taxon>
    </lineage>
</organism>
<dbReference type="PATRIC" id="fig|36847.3.peg.913"/>
<dbReference type="GO" id="GO:0005524">
    <property type="term" value="F:ATP binding"/>
    <property type="evidence" value="ECO:0007669"/>
    <property type="project" value="UniProtKB-KW"/>
</dbReference>
<comment type="subcellular location">
    <subcellularLocation>
        <location evidence="1">Cell membrane</location>
        <topology evidence="1">Multi-pass membrane protein</topology>
    </subcellularLocation>
</comment>
<gene>
    <name evidence="10" type="ORF">CLNEO_07650</name>
</gene>
<evidence type="ECO:0000256" key="4">
    <source>
        <dbReference type="ARBA" id="ARBA00022840"/>
    </source>
</evidence>
<keyword evidence="10" id="KW-0378">Hydrolase</keyword>
<comment type="caution">
    <text evidence="10">The sequence shown here is derived from an EMBL/GenBank/DDBJ whole genome shotgun (WGS) entry which is preliminary data.</text>
</comment>
<dbReference type="RefSeq" id="WP_066084805.1">
    <property type="nucleotide sequence ID" value="NZ_LRVM01000002.1"/>
</dbReference>
<dbReference type="OrthoDB" id="9762778at2"/>
<dbReference type="Proteomes" id="UP000070539">
    <property type="component" value="Unassembled WGS sequence"/>
</dbReference>